<evidence type="ECO:0000256" key="1">
    <source>
        <dbReference type="SAM" id="SignalP"/>
    </source>
</evidence>
<accession>A0A1H5QKK5</accession>
<name>A0A1H5QKK5_9PSEU</name>
<evidence type="ECO:0008006" key="4">
    <source>
        <dbReference type="Google" id="ProtNLM"/>
    </source>
</evidence>
<keyword evidence="1" id="KW-0732">Signal</keyword>
<dbReference type="Proteomes" id="UP000198878">
    <property type="component" value="Unassembled WGS sequence"/>
</dbReference>
<feature type="chain" id="PRO_5011668372" description="Secreted protein" evidence="1">
    <location>
        <begin position="26"/>
        <end position="83"/>
    </location>
</feature>
<keyword evidence="3" id="KW-1185">Reference proteome</keyword>
<sequence length="83" mass="8862">MFRGRAWTLAAVAAVSFASAPPAAAESPGYAVHVVVRTIAWRSWSAGPDGTYRATTYRKPYAVSVPYIVSVLSSSSRVSASRR</sequence>
<protein>
    <recommendedName>
        <fullName evidence="4">Secreted protein</fullName>
    </recommendedName>
</protein>
<dbReference type="EMBL" id="FNUJ01000003">
    <property type="protein sequence ID" value="SEF26616.1"/>
    <property type="molecule type" value="Genomic_DNA"/>
</dbReference>
<organism evidence="2 3">
    <name type="scientific">Amycolatopsis pretoriensis</name>
    <dbReference type="NCBI Taxonomy" id="218821"/>
    <lineage>
        <taxon>Bacteria</taxon>
        <taxon>Bacillati</taxon>
        <taxon>Actinomycetota</taxon>
        <taxon>Actinomycetes</taxon>
        <taxon>Pseudonocardiales</taxon>
        <taxon>Pseudonocardiaceae</taxon>
        <taxon>Amycolatopsis</taxon>
    </lineage>
</organism>
<feature type="signal peptide" evidence="1">
    <location>
        <begin position="1"/>
        <end position="25"/>
    </location>
</feature>
<gene>
    <name evidence="2" type="ORF">SAMN05421837_103415</name>
</gene>
<dbReference type="AlphaFoldDB" id="A0A1H5QKK5"/>
<dbReference type="STRING" id="218821.SAMN05421837_103415"/>
<evidence type="ECO:0000313" key="2">
    <source>
        <dbReference type="EMBL" id="SEF26616.1"/>
    </source>
</evidence>
<proteinExistence type="predicted"/>
<reference evidence="3" key="1">
    <citation type="submission" date="2016-10" db="EMBL/GenBank/DDBJ databases">
        <authorList>
            <person name="Varghese N."/>
            <person name="Submissions S."/>
        </authorList>
    </citation>
    <scope>NUCLEOTIDE SEQUENCE [LARGE SCALE GENOMIC DNA]</scope>
    <source>
        <strain evidence="3">DSM 44654</strain>
    </source>
</reference>
<evidence type="ECO:0000313" key="3">
    <source>
        <dbReference type="Proteomes" id="UP000198878"/>
    </source>
</evidence>